<feature type="active site" description="Proton acceptor" evidence="4">
    <location>
        <position position="176"/>
    </location>
</feature>
<evidence type="ECO:0000256" key="4">
    <source>
        <dbReference type="PIRSR" id="PIRSR000102-1"/>
    </source>
</evidence>
<feature type="binding site" evidence="5">
    <location>
        <position position="97"/>
    </location>
    <ligand>
        <name>NAD(+)</name>
        <dbReference type="ChEBI" id="CHEBI:57540"/>
    </ligand>
</feature>
<evidence type="ECO:0000256" key="2">
    <source>
        <dbReference type="ARBA" id="ARBA00023002"/>
    </source>
</evidence>
<dbReference type="Pfam" id="PF02866">
    <property type="entry name" value="Ldh_1_C"/>
    <property type="match status" value="1"/>
</dbReference>
<dbReference type="EMBL" id="JACHJT010000002">
    <property type="protein sequence ID" value="MBB4934907.1"/>
    <property type="molecule type" value="Genomic_DNA"/>
</dbReference>
<dbReference type="InterPro" id="IPR001557">
    <property type="entry name" value="L-lactate/malate_DH"/>
</dbReference>
<evidence type="ECO:0000256" key="1">
    <source>
        <dbReference type="ARBA" id="ARBA00006054"/>
    </source>
</evidence>
<dbReference type="PANTHER" id="PTHR43128">
    <property type="entry name" value="L-2-HYDROXYCARBOXYLATE DEHYDROGENASE (NAD(P)(+))"/>
    <property type="match status" value="1"/>
</dbReference>
<evidence type="ECO:0000256" key="3">
    <source>
        <dbReference type="ARBA" id="ARBA00023027"/>
    </source>
</evidence>
<dbReference type="InterPro" id="IPR015955">
    <property type="entry name" value="Lactate_DH/Glyco_Ohase_4_C"/>
</dbReference>
<sequence length="309" mass="32396">MKIVITGGAGGTGSSTAFNLLCGPADHAGYEVVLVDTRPNMITSHSMDLENAEALGATASTVRGGTAEDALDADVVVVSAAVPLRLNTSRMVFLADNARIVRDVLEPLGTAAFQGVVLLLTNPVDPLVTWAHRQGWLPRHQLLGYTLNDSLRLRTGIAQTLGAHPREVDAWVLGEHGDGQVPLYDRVRVAGEPVSLTEAQRAAVEAYTGTWYTRHVALDSGRTSTWTTGLGAARMVGALAAGSEAPVPASVVLDGEYGVNGVSLGVPVTLDRAGAHVLEWDIGAERRHAMEQAAARVDDAVASLDDTLA</sequence>
<evidence type="ECO:0000256" key="5">
    <source>
        <dbReference type="PIRSR" id="PIRSR000102-3"/>
    </source>
</evidence>
<evidence type="ECO:0000313" key="9">
    <source>
        <dbReference type="EMBL" id="MBB4934907.1"/>
    </source>
</evidence>
<dbReference type="InterPro" id="IPR022383">
    <property type="entry name" value="Lactate/malate_DH_C"/>
</dbReference>
<dbReference type="AlphaFoldDB" id="A0A7W7RMY6"/>
<gene>
    <name evidence="9" type="ORF">F4561_005801</name>
</gene>
<evidence type="ECO:0000259" key="8">
    <source>
        <dbReference type="Pfam" id="PF02866"/>
    </source>
</evidence>
<comment type="caution">
    <text evidence="9">The sequence shown here is derived from an EMBL/GenBank/DDBJ whole genome shotgun (WGS) entry which is preliminary data.</text>
</comment>
<dbReference type="InterPro" id="IPR036291">
    <property type="entry name" value="NAD(P)-bd_dom_sf"/>
</dbReference>
<dbReference type="SUPFAM" id="SSF56327">
    <property type="entry name" value="LDH C-terminal domain-like"/>
    <property type="match status" value="1"/>
</dbReference>
<organism evidence="9 10">
    <name type="scientific">Lipingzhangella halophila</name>
    <dbReference type="NCBI Taxonomy" id="1783352"/>
    <lineage>
        <taxon>Bacteria</taxon>
        <taxon>Bacillati</taxon>
        <taxon>Actinomycetota</taxon>
        <taxon>Actinomycetes</taxon>
        <taxon>Streptosporangiales</taxon>
        <taxon>Nocardiopsidaceae</taxon>
        <taxon>Lipingzhangella</taxon>
    </lineage>
</organism>
<keyword evidence="2 6" id="KW-0560">Oxidoreductase</keyword>
<dbReference type="GO" id="GO:0006089">
    <property type="term" value="P:lactate metabolic process"/>
    <property type="evidence" value="ECO:0007669"/>
    <property type="project" value="TreeGrafter"/>
</dbReference>
<dbReference type="PIRSF" id="PIRSF000102">
    <property type="entry name" value="Lac_mal_DH"/>
    <property type="match status" value="1"/>
</dbReference>
<reference evidence="9 10" key="1">
    <citation type="submission" date="2020-08" db="EMBL/GenBank/DDBJ databases">
        <title>Sequencing the genomes of 1000 actinobacteria strains.</title>
        <authorList>
            <person name="Klenk H.-P."/>
        </authorList>
    </citation>
    <scope>NUCLEOTIDE SEQUENCE [LARGE SCALE GENOMIC DNA]</scope>
    <source>
        <strain evidence="9 10">DSM 102030</strain>
    </source>
</reference>
<dbReference type="Gene3D" id="3.40.50.720">
    <property type="entry name" value="NAD(P)-binding Rossmann-like Domain"/>
    <property type="match status" value="1"/>
</dbReference>
<dbReference type="Pfam" id="PF00056">
    <property type="entry name" value="Ldh_1_N"/>
    <property type="match status" value="1"/>
</dbReference>
<evidence type="ECO:0000256" key="6">
    <source>
        <dbReference type="RuleBase" id="RU003369"/>
    </source>
</evidence>
<proteinExistence type="inferred from homology"/>
<protein>
    <submittedName>
        <fullName evidence="9">Malate dehydrogenase</fullName>
        <ecNumber evidence="9">1.1.1.37</ecNumber>
    </submittedName>
</protein>
<dbReference type="RefSeq" id="WP_184584629.1">
    <property type="nucleotide sequence ID" value="NZ_JACHJT010000002.1"/>
</dbReference>
<feature type="binding site" evidence="5">
    <location>
        <position position="36"/>
    </location>
    <ligand>
        <name>NAD(+)</name>
        <dbReference type="ChEBI" id="CHEBI:57540"/>
    </ligand>
</feature>
<dbReference type="SUPFAM" id="SSF51735">
    <property type="entry name" value="NAD(P)-binding Rossmann-fold domains"/>
    <property type="match status" value="1"/>
</dbReference>
<keyword evidence="3 5" id="KW-0520">NAD</keyword>
<dbReference type="Proteomes" id="UP000523007">
    <property type="component" value="Unassembled WGS sequence"/>
</dbReference>
<dbReference type="GO" id="GO:0030060">
    <property type="term" value="F:L-malate dehydrogenase (NAD+) activity"/>
    <property type="evidence" value="ECO:0007669"/>
    <property type="project" value="UniProtKB-EC"/>
</dbReference>
<evidence type="ECO:0000259" key="7">
    <source>
        <dbReference type="Pfam" id="PF00056"/>
    </source>
</evidence>
<comment type="similarity">
    <text evidence="1">Belongs to the LDH/MDH superfamily. LDH family.</text>
</comment>
<dbReference type="Gene3D" id="3.90.110.10">
    <property type="entry name" value="Lactate dehydrogenase/glycoside hydrolase, family 4, C-terminal"/>
    <property type="match status" value="1"/>
</dbReference>
<dbReference type="GO" id="GO:0004459">
    <property type="term" value="F:L-lactate dehydrogenase (NAD+) activity"/>
    <property type="evidence" value="ECO:0007669"/>
    <property type="project" value="TreeGrafter"/>
</dbReference>
<dbReference type="PRINTS" id="PR00086">
    <property type="entry name" value="LLDHDRGNASE"/>
</dbReference>
<dbReference type="InterPro" id="IPR001236">
    <property type="entry name" value="Lactate/malate_DH_N"/>
</dbReference>
<feature type="domain" description="Lactate/malate dehydrogenase C-terminal" evidence="8">
    <location>
        <begin position="149"/>
        <end position="296"/>
    </location>
</feature>
<dbReference type="EC" id="1.1.1.37" evidence="9"/>
<evidence type="ECO:0000313" key="10">
    <source>
        <dbReference type="Proteomes" id="UP000523007"/>
    </source>
</evidence>
<feature type="binding site" evidence="5">
    <location>
        <begin position="7"/>
        <end position="13"/>
    </location>
    <ligand>
        <name>NAD(+)</name>
        <dbReference type="ChEBI" id="CHEBI:57540"/>
    </ligand>
</feature>
<accession>A0A7W7RMY6</accession>
<name>A0A7W7RMY6_9ACTN</name>
<dbReference type="PANTHER" id="PTHR43128:SF16">
    <property type="entry name" value="L-LACTATE DEHYDROGENASE"/>
    <property type="match status" value="1"/>
</dbReference>
<feature type="domain" description="Lactate/malate dehydrogenase N-terminal" evidence="7">
    <location>
        <begin position="1"/>
        <end position="144"/>
    </location>
</feature>
<keyword evidence="10" id="KW-1185">Reference proteome</keyword>